<name>A0AAV9G1B8_9PEZI</name>
<comment type="caution">
    <text evidence="2">The sequence shown here is derived from an EMBL/GenBank/DDBJ whole genome shotgun (WGS) entry which is preliminary data.</text>
</comment>
<gene>
    <name evidence="2" type="ORF">QBC34DRAFT_454954</name>
</gene>
<evidence type="ECO:0000256" key="1">
    <source>
        <dbReference type="SAM" id="SignalP"/>
    </source>
</evidence>
<dbReference type="SUPFAM" id="SSF54427">
    <property type="entry name" value="NTF2-like"/>
    <property type="match status" value="1"/>
</dbReference>
<feature type="chain" id="PRO_5044024034" description="SnoaL-like domain-containing protein" evidence="1">
    <location>
        <begin position="26"/>
        <end position="153"/>
    </location>
</feature>
<dbReference type="AlphaFoldDB" id="A0AAV9G1B8"/>
<reference evidence="2" key="2">
    <citation type="submission" date="2023-05" db="EMBL/GenBank/DDBJ databases">
        <authorList>
            <consortium name="Lawrence Berkeley National Laboratory"/>
            <person name="Steindorff A."/>
            <person name="Hensen N."/>
            <person name="Bonometti L."/>
            <person name="Westerberg I."/>
            <person name="Brannstrom I.O."/>
            <person name="Guillou S."/>
            <person name="Cros-Aarteil S."/>
            <person name="Calhoun S."/>
            <person name="Haridas S."/>
            <person name="Kuo A."/>
            <person name="Mondo S."/>
            <person name="Pangilinan J."/>
            <person name="Riley R."/>
            <person name="Labutti K."/>
            <person name="Andreopoulos B."/>
            <person name="Lipzen A."/>
            <person name="Chen C."/>
            <person name="Yanf M."/>
            <person name="Daum C."/>
            <person name="Ng V."/>
            <person name="Clum A."/>
            <person name="Ohm R."/>
            <person name="Martin F."/>
            <person name="Silar P."/>
            <person name="Natvig D."/>
            <person name="Lalanne C."/>
            <person name="Gautier V."/>
            <person name="Ament-Velasquez S.L."/>
            <person name="Kruys A."/>
            <person name="Hutchinson M.I."/>
            <person name="Powell A.J."/>
            <person name="Barry K."/>
            <person name="Miller A.N."/>
            <person name="Grigoriev I.V."/>
            <person name="Debuchy R."/>
            <person name="Gladieux P."/>
            <person name="Thoren M.H."/>
            <person name="Johannesson H."/>
        </authorList>
    </citation>
    <scope>NUCLEOTIDE SEQUENCE</scope>
    <source>
        <strain evidence="2">PSN243</strain>
    </source>
</reference>
<dbReference type="EMBL" id="MU866018">
    <property type="protein sequence ID" value="KAK4442394.1"/>
    <property type="molecule type" value="Genomic_DNA"/>
</dbReference>
<protein>
    <recommendedName>
        <fullName evidence="4">SnoaL-like domain-containing protein</fullName>
    </recommendedName>
</protein>
<evidence type="ECO:0000313" key="3">
    <source>
        <dbReference type="Proteomes" id="UP001321760"/>
    </source>
</evidence>
<proteinExistence type="predicted"/>
<evidence type="ECO:0008006" key="4">
    <source>
        <dbReference type="Google" id="ProtNLM"/>
    </source>
</evidence>
<accession>A0AAV9G1B8</accession>
<keyword evidence="3" id="KW-1185">Reference proteome</keyword>
<dbReference type="InterPro" id="IPR032710">
    <property type="entry name" value="NTF2-like_dom_sf"/>
</dbReference>
<organism evidence="2 3">
    <name type="scientific">Podospora aff. communis PSN243</name>
    <dbReference type="NCBI Taxonomy" id="3040156"/>
    <lineage>
        <taxon>Eukaryota</taxon>
        <taxon>Fungi</taxon>
        <taxon>Dikarya</taxon>
        <taxon>Ascomycota</taxon>
        <taxon>Pezizomycotina</taxon>
        <taxon>Sordariomycetes</taxon>
        <taxon>Sordariomycetidae</taxon>
        <taxon>Sordariales</taxon>
        <taxon>Podosporaceae</taxon>
        <taxon>Podospora</taxon>
    </lineage>
</organism>
<feature type="signal peptide" evidence="1">
    <location>
        <begin position="1"/>
        <end position="25"/>
    </location>
</feature>
<dbReference type="Gene3D" id="3.10.450.50">
    <property type="match status" value="1"/>
</dbReference>
<reference evidence="2" key="1">
    <citation type="journal article" date="2023" name="Mol. Phylogenet. Evol.">
        <title>Genome-scale phylogeny and comparative genomics of the fungal order Sordariales.</title>
        <authorList>
            <person name="Hensen N."/>
            <person name="Bonometti L."/>
            <person name="Westerberg I."/>
            <person name="Brannstrom I.O."/>
            <person name="Guillou S."/>
            <person name="Cros-Aarteil S."/>
            <person name="Calhoun S."/>
            <person name="Haridas S."/>
            <person name="Kuo A."/>
            <person name="Mondo S."/>
            <person name="Pangilinan J."/>
            <person name="Riley R."/>
            <person name="LaButti K."/>
            <person name="Andreopoulos B."/>
            <person name="Lipzen A."/>
            <person name="Chen C."/>
            <person name="Yan M."/>
            <person name="Daum C."/>
            <person name="Ng V."/>
            <person name="Clum A."/>
            <person name="Steindorff A."/>
            <person name="Ohm R.A."/>
            <person name="Martin F."/>
            <person name="Silar P."/>
            <person name="Natvig D.O."/>
            <person name="Lalanne C."/>
            <person name="Gautier V."/>
            <person name="Ament-Velasquez S.L."/>
            <person name="Kruys A."/>
            <person name="Hutchinson M.I."/>
            <person name="Powell A.J."/>
            <person name="Barry K."/>
            <person name="Miller A.N."/>
            <person name="Grigoriev I.V."/>
            <person name="Debuchy R."/>
            <person name="Gladieux P."/>
            <person name="Hiltunen Thoren M."/>
            <person name="Johannesson H."/>
        </authorList>
    </citation>
    <scope>NUCLEOTIDE SEQUENCE</scope>
    <source>
        <strain evidence="2">PSN243</strain>
    </source>
</reference>
<evidence type="ECO:0000313" key="2">
    <source>
        <dbReference type="EMBL" id="KAK4442394.1"/>
    </source>
</evidence>
<keyword evidence="1" id="KW-0732">Signal</keyword>
<dbReference type="Proteomes" id="UP001321760">
    <property type="component" value="Unassembled WGS sequence"/>
</dbReference>
<sequence>MSSTTTISFLSSILTAFSSFISTSGTDFSAINTAIDDAYDPNIVFHFVGQPGKFALAYEGKGTDALKEFFATVAGPVLVGVLDTTQNVEHEVVRALTGGEGEGVLEFKQKGVGRDGKPWLLEALIVFKAGESGKITEATVYCDTLYLQERFGK</sequence>